<evidence type="ECO:0000313" key="2">
    <source>
        <dbReference type="EMBL" id="TFA98102.1"/>
    </source>
</evidence>
<organism evidence="2 3">
    <name type="scientific">Trichoderma ghanense</name>
    <dbReference type="NCBI Taxonomy" id="65468"/>
    <lineage>
        <taxon>Eukaryota</taxon>
        <taxon>Fungi</taxon>
        <taxon>Dikarya</taxon>
        <taxon>Ascomycota</taxon>
        <taxon>Pezizomycotina</taxon>
        <taxon>Sordariomycetes</taxon>
        <taxon>Hypocreomycetidae</taxon>
        <taxon>Hypocreales</taxon>
        <taxon>Hypocreaceae</taxon>
        <taxon>Trichoderma</taxon>
    </lineage>
</organism>
<name>A0ABY2GQC2_9HYPO</name>
<feature type="region of interest" description="Disordered" evidence="1">
    <location>
        <begin position="185"/>
        <end position="206"/>
    </location>
</feature>
<protein>
    <submittedName>
        <fullName evidence="2">Uncharacterized protein</fullName>
    </submittedName>
</protein>
<dbReference type="EMBL" id="PPTA01000023">
    <property type="protein sequence ID" value="TFA98102.1"/>
    <property type="molecule type" value="Genomic_DNA"/>
</dbReference>
<dbReference type="Proteomes" id="UP001642720">
    <property type="component" value="Unassembled WGS sequence"/>
</dbReference>
<sequence>MLQLPDDAAAPVTHSHVQKDKDERCTSYCVRAGPAEHGCEGQHHELVPVRAFAGHLTTTTWQDFEAEAGVSGLSQCGAIIQTTIRLISKAHRRDPISPSAFASTQFDERCQCKGWVRQKDYPDATADGTVAKALGRQVDFATRCSAGATTELLLLCSSNLAHLLAVPATRTPLRKGSFAAEAPEAFERSNDLPSLPSPNPSPGKLPAGRYSETVWFPVAGQARRGVSPAIGFWPRCNGSPSRKRLVVQCQRFGEQPGELVTSRAPHAVQPVHGASMMPLSGIATPLVDFGQPAPFWLLIDAPWSTALFQCGSFSFAGEKAGWAPPQRASLVRCTATPHSTALHMWAWPGTEPVTLHTNFGAGQTGWLTGDGPHGNKGKLVACSFCSVHVSPKASCLPGMQRLGDRCLAEARRAIPSNFAGAALRL</sequence>
<dbReference type="GeneID" id="300581648"/>
<comment type="caution">
    <text evidence="2">The sequence shown here is derived from an EMBL/GenBank/DDBJ whole genome shotgun (WGS) entry which is preliminary data.</text>
</comment>
<proteinExistence type="predicted"/>
<evidence type="ECO:0000313" key="3">
    <source>
        <dbReference type="Proteomes" id="UP001642720"/>
    </source>
</evidence>
<gene>
    <name evidence="2" type="ORF">CCMA1212_010144</name>
</gene>
<keyword evidence="3" id="KW-1185">Reference proteome</keyword>
<evidence type="ECO:0000256" key="1">
    <source>
        <dbReference type="SAM" id="MobiDB-lite"/>
    </source>
</evidence>
<accession>A0ABY2GQC2</accession>
<reference evidence="2 3" key="1">
    <citation type="submission" date="2018-01" db="EMBL/GenBank/DDBJ databases">
        <title>Genome characterization of the sugarcane-associated fungus Trichoderma ghanense CCMA-1212 and their application in lignocelulose bioconversion.</title>
        <authorList>
            <person name="Steindorff A.S."/>
            <person name="Mendes T.D."/>
            <person name="Vilela E.S.D."/>
            <person name="Rodrigues D.S."/>
            <person name="Formighieri E.F."/>
            <person name="Melo I.S."/>
            <person name="Favaro L.C.L."/>
        </authorList>
    </citation>
    <scope>NUCLEOTIDE SEQUENCE [LARGE SCALE GENOMIC DNA]</scope>
    <source>
        <strain evidence="2 3">CCMA-1212</strain>
    </source>
</reference>
<dbReference type="RefSeq" id="XP_073554304.1">
    <property type="nucleotide sequence ID" value="XM_073707198.1"/>
</dbReference>